<dbReference type="InterPro" id="IPR027417">
    <property type="entry name" value="P-loop_NTPase"/>
</dbReference>
<feature type="transmembrane region" description="Helical" evidence="5">
    <location>
        <begin position="246"/>
        <end position="268"/>
    </location>
</feature>
<organism evidence="8 9">
    <name type="scientific">Methylocucumis oryzae</name>
    <dbReference type="NCBI Taxonomy" id="1632867"/>
    <lineage>
        <taxon>Bacteria</taxon>
        <taxon>Pseudomonadati</taxon>
        <taxon>Pseudomonadota</taxon>
        <taxon>Gammaproteobacteria</taxon>
        <taxon>Methylococcales</taxon>
        <taxon>Methylococcaceae</taxon>
        <taxon>Methylocucumis</taxon>
    </lineage>
</organism>
<dbReference type="SUPFAM" id="SSF90123">
    <property type="entry name" value="ABC transporter transmembrane region"/>
    <property type="match status" value="1"/>
</dbReference>
<feature type="domain" description="ABC transmembrane type-1" evidence="7">
    <location>
        <begin position="28"/>
        <end position="303"/>
    </location>
</feature>
<keyword evidence="9" id="KW-1185">Reference proteome</keyword>
<dbReference type="PANTHER" id="PTHR43394">
    <property type="entry name" value="ATP-DEPENDENT PERMEASE MDL1, MITOCHONDRIAL"/>
    <property type="match status" value="1"/>
</dbReference>
<name>A0A0F3INA0_9GAMM</name>
<dbReference type="AlphaFoldDB" id="A0A0F3INA0"/>
<evidence type="ECO:0000256" key="1">
    <source>
        <dbReference type="ARBA" id="ARBA00004651"/>
    </source>
</evidence>
<feature type="domain" description="ABC transporter" evidence="6">
    <location>
        <begin position="336"/>
        <end position="547"/>
    </location>
</feature>
<evidence type="ECO:0000256" key="2">
    <source>
        <dbReference type="ARBA" id="ARBA00022692"/>
    </source>
</evidence>
<dbReference type="RefSeq" id="WP_045778739.1">
    <property type="nucleotide sequence ID" value="NZ_LAJX01000066.1"/>
</dbReference>
<dbReference type="InterPro" id="IPR003439">
    <property type="entry name" value="ABC_transporter-like_ATP-bd"/>
</dbReference>
<dbReference type="InterPro" id="IPR036640">
    <property type="entry name" value="ABC1_TM_sf"/>
</dbReference>
<dbReference type="SUPFAM" id="SSF52540">
    <property type="entry name" value="P-loop containing nucleoside triphosphate hydrolases"/>
    <property type="match status" value="1"/>
</dbReference>
<reference evidence="9" key="1">
    <citation type="submission" date="2015-03" db="EMBL/GenBank/DDBJ databases">
        <title>Draft genome sequence of a novel methanotroph (Sn10-6) isolated from flooded ricefield rhizosphere in India.</title>
        <authorList>
            <person name="Pandit P.S."/>
            <person name="Pore S.D."/>
            <person name="Arora P."/>
            <person name="Kapse N.G."/>
            <person name="Dhakephalkar P.K."/>
            <person name="Rahalkar M.C."/>
        </authorList>
    </citation>
    <scope>NUCLEOTIDE SEQUENCE [LARGE SCALE GENOMIC DNA]</scope>
    <source>
        <strain evidence="9">Sn10-6</strain>
    </source>
</reference>
<keyword evidence="4 5" id="KW-0472">Membrane</keyword>
<keyword evidence="3 5" id="KW-1133">Transmembrane helix</keyword>
<feature type="transmembrane region" description="Helical" evidence="5">
    <location>
        <begin position="58"/>
        <end position="83"/>
    </location>
</feature>
<dbReference type="OrthoDB" id="311344at2"/>
<dbReference type="InterPro" id="IPR039421">
    <property type="entry name" value="Type_1_exporter"/>
</dbReference>
<sequence>MSKVSPLEQLQHLIALEQKDIGTLVAYSIGIGLMSLTTPIAVQALVNTIAFGALLQPLFVLTLILLVLVGFSNSLAGLQFYVVEMLQRRIFVRIFGNAATCLQRVSYSQRDQIYLPELANRFLDVVTLQKTAAVLLLETLGYVLQTLIGMVLLAFYHPLLLAFDLVLITLLGVILFTLGQQGLDTAIIQSKAKYKALAWLETIATNPVITKSEYGDAYIHAQTEHIAETYLTACQNHFRILTRQNIGALILHTLASTALLGMGGWMVIEHQLSLGQLIAAELVVSAMVYGLTRLGKMLDNYYELLTSLDKINHILDLPQEQSSCAHQNHPTTPYTLNIISVTMPKSGMAEHLQAINLRLAAGEHIVINHNRDYSSLFDVVFGLRQPAQGYVCVNEQDIRDINLRTLRDTIALVRDAEIIPGSIIDNISLARTIPPDEIRQILHSVGLSSELSNLPEGLHTVLSSDGAPLTPEQSLRLTLARALLLKPRLLLLDGVLDKLKPDVLDDLFNYLCSQPNHLTLLVNSQQPAIIQRFSRQAAIIDGQLVET</sequence>
<evidence type="ECO:0000256" key="4">
    <source>
        <dbReference type="ARBA" id="ARBA00023136"/>
    </source>
</evidence>
<dbReference type="Gene3D" id="3.40.50.300">
    <property type="entry name" value="P-loop containing nucleotide triphosphate hydrolases"/>
    <property type="match status" value="1"/>
</dbReference>
<dbReference type="GO" id="GO:0005886">
    <property type="term" value="C:plasma membrane"/>
    <property type="evidence" value="ECO:0007669"/>
    <property type="project" value="UniProtKB-SubCell"/>
</dbReference>
<evidence type="ECO:0000259" key="6">
    <source>
        <dbReference type="PROSITE" id="PS50893"/>
    </source>
</evidence>
<dbReference type="EMBL" id="LAJX01000066">
    <property type="protein sequence ID" value="KJV07034.1"/>
    <property type="molecule type" value="Genomic_DNA"/>
</dbReference>
<comment type="caution">
    <text evidence="8">The sequence shown here is derived from an EMBL/GenBank/DDBJ whole genome shotgun (WGS) entry which is preliminary data.</text>
</comment>
<dbReference type="Pfam" id="PF00005">
    <property type="entry name" value="ABC_tran"/>
    <property type="match status" value="1"/>
</dbReference>
<comment type="subcellular location">
    <subcellularLocation>
        <location evidence="1">Cell membrane</location>
        <topology evidence="1">Multi-pass membrane protein</topology>
    </subcellularLocation>
</comment>
<dbReference type="GO" id="GO:0005524">
    <property type="term" value="F:ATP binding"/>
    <property type="evidence" value="ECO:0007669"/>
    <property type="project" value="InterPro"/>
</dbReference>
<evidence type="ECO:0000259" key="7">
    <source>
        <dbReference type="PROSITE" id="PS50929"/>
    </source>
</evidence>
<protein>
    <submittedName>
        <fullName evidence="8">Xenobiotic-transporting ATPase</fullName>
    </submittedName>
</protein>
<dbReference type="Gene3D" id="1.20.1560.10">
    <property type="entry name" value="ABC transporter type 1, transmembrane domain"/>
    <property type="match status" value="1"/>
</dbReference>
<evidence type="ECO:0000256" key="5">
    <source>
        <dbReference type="SAM" id="Phobius"/>
    </source>
</evidence>
<keyword evidence="2 5" id="KW-0812">Transmembrane</keyword>
<dbReference type="PROSITE" id="PS50929">
    <property type="entry name" value="ABC_TM1F"/>
    <property type="match status" value="1"/>
</dbReference>
<dbReference type="PATRIC" id="fig|1632867.3.peg.4970"/>
<feature type="transmembrane region" description="Helical" evidence="5">
    <location>
        <begin position="21"/>
        <end position="46"/>
    </location>
</feature>
<evidence type="ECO:0000313" key="9">
    <source>
        <dbReference type="Proteomes" id="UP000033684"/>
    </source>
</evidence>
<feature type="transmembrane region" description="Helical" evidence="5">
    <location>
        <begin position="131"/>
        <end position="153"/>
    </location>
</feature>
<dbReference type="PANTHER" id="PTHR43394:SF4">
    <property type="entry name" value="TOXIN SECRETION ABC TRANSPORTER ATP-BINDING PROTEIN"/>
    <property type="match status" value="1"/>
</dbReference>
<gene>
    <name evidence="8" type="ORF">VZ94_07370</name>
</gene>
<proteinExistence type="predicted"/>
<dbReference type="GO" id="GO:0016887">
    <property type="term" value="F:ATP hydrolysis activity"/>
    <property type="evidence" value="ECO:0007669"/>
    <property type="project" value="InterPro"/>
</dbReference>
<evidence type="ECO:0000313" key="8">
    <source>
        <dbReference type="EMBL" id="KJV07034.1"/>
    </source>
</evidence>
<accession>A0A0F3INA0</accession>
<dbReference type="PROSITE" id="PS50893">
    <property type="entry name" value="ABC_TRANSPORTER_2"/>
    <property type="match status" value="1"/>
</dbReference>
<dbReference type="InterPro" id="IPR011527">
    <property type="entry name" value="ABC1_TM_dom"/>
</dbReference>
<evidence type="ECO:0000256" key="3">
    <source>
        <dbReference type="ARBA" id="ARBA00022989"/>
    </source>
</evidence>
<reference evidence="8 9" key="2">
    <citation type="journal article" date="2016" name="Microb. Ecol.">
        <title>Genome Characteristics of a Novel Type I Methanotroph (Sn10-6) Isolated from a Flooded Indian Rice Field.</title>
        <authorList>
            <person name="Rahalkar M.C."/>
            <person name="Pandit P.S."/>
            <person name="Dhakephalkar P.K."/>
            <person name="Pore S."/>
            <person name="Arora P."/>
            <person name="Kapse N."/>
        </authorList>
    </citation>
    <scope>NUCLEOTIDE SEQUENCE [LARGE SCALE GENOMIC DNA]</scope>
    <source>
        <strain evidence="8 9">Sn10-6</strain>
    </source>
</reference>
<dbReference type="GO" id="GO:0015421">
    <property type="term" value="F:ABC-type oligopeptide transporter activity"/>
    <property type="evidence" value="ECO:0007669"/>
    <property type="project" value="TreeGrafter"/>
</dbReference>
<dbReference type="Proteomes" id="UP000033684">
    <property type="component" value="Unassembled WGS sequence"/>
</dbReference>
<feature type="transmembrane region" description="Helical" evidence="5">
    <location>
        <begin position="159"/>
        <end position="178"/>
    </location>
</feature>